<evidence type="ECO:0000313" key="5">
    <source>
        <dbReference type="Proteomes" id="UP000694569"/>
    </source>
</evidence>
<dbReference type="InterPro" id="IPR011161">
    <property type="entry name" value="MHC_I-like_Ag-recog"/>
</dbReference>
<dbReference type="PANTHER" id="PTHR16675">
    <property type="entry name" value="MHC CLASS I-RELATED"/>
    <property type="match status" value="1"/>
</dbReference>
<dbReference type="OrthoDB" id="8936120at2759"/>
<dbReference type="Pfam" id="PF00129">
    <property type="entry name" value="MHC_I"/>
    <property type="match status" value="1"/>
</dbReference>
<keyword evidence="5" id="KW-1185">Reference proteome</keyword>
<dbReference type="InterPro" id="IPR050208">
    <property type="entry name" value="MHC_class-I_related"/>
</dbReference>
<reference evidence="4" key="2">
    <citation type="submission" date="2025-09" db="UniProtKB">
        <authorList>
            <consortium name="Ensembl"/>
        </authorList>
    </citation>
    <scope>IDENTIFICATION</scope>
</reference>
<dbReference type="PANTHER" id="PTHR16675:SF286">
    <property type="entry name" value="MHC CLASS I ANTIGEN"/>
    <property type="match status" value="1"/>
</dbReference>
<dbReference type="InterPro" id="IPR001039">
    <property type="entry name" value="MHC_I_a_a1/a2"/>
</dbReference>
<dbReference type="GeneTree" id="ENSGT01120000271828"/>
<dbReference type="FunFam" id="3.30.500.10:FF:000001">
    <property type="entry name" value="H-2 class I histocompatibility antigen, alpha chain"/>
    <property type="match status" value="1"/>
</dbReference>
<reference evidence="4" key="1">
    <citation type="submission" date="2025-08" db="UniProtKB">
        <authorList>
            <consortium name="Ensembl"/>
        </authorList>
    </citation>
    <scope>IDENTIFICATION</scope>
</reference>
<proteinExistence type="inferred from homology"/>
<dbReference type="GO" id="GO:0005615">
    <property type="term" value="C:extracellular space"/>
    <property type="evidence" value="ECO:0007669"/>
    <property type="project" value="TreeGrafter"/>
</dbReference>
<organism evidence="4 5">
    <name type="scientific">Leptobrachium leishanense</name>
    <name type="common">Leishan spiny toad</name>
    <dbReference type="NCBI Taxonomy" id="445787"/>
    <lineage>
        <taxon>Eukaryota</taxon>
        <taxon>Metazoa</taxon>
        <taxon>Chordata</taxon>
        <taxon>Craniata</taxon>
        <taxon>Vertebrata</taxon>
        <taxon>Euteleostomi</taxon>
        <taxon>Amphibia</taxon>
        <taxon>Batrachia</taxon>
        <taxon>Anura</taxon>
        <taxon>Pelobatoidea</taxon>
        <taxon>Megophryidae</taxon>
        <taxon>Leptobrachium</taxon>
    </lineage>
</organism>
<name>A0A8C5QNE9_9ANUR</name>
<dbReference type="GO" id="GO:0006955">
    <property type="term" value="P:immune response"/>
    <property type="evidence" value="ECO:0007669"/>
    <property type="project" value="TreeGrafter"/>
</dbReference>
<evidence type="ECO:0000256" key="2">
    <source>
        <dbReference type="RuleBase" id="RU004439"/>
    </source>
</evidence>
<dbReference type="GO" id="GO:0009897">
    <property type="term" value="C:external side of plasma membrane"/>
    <property type="evidence" value="ECO:0007669"/>
    <property type="project" value="TreeGrafter"/>
</dbReference>
<feature type="domain" description="MHC class I-like antigen recognition-like" evidence="3">
    <location>
        <begin position="22"/>
        <end position="149"/>
    </location>
</feature>
<dbReference type="Proteomes" id="UP000694569">
    <property type="component" value="Unplaced"/>
</dbReference>
<comment type="similarity">
    <text evidence="2">Belongs to the MHC class I family.</text>
</comment>
<dbReference type="AlphaFoldDB" id="A0A8C5QNE9"/>
<protein>
    <recommendedName>
        <fullName evidence="3">MHC class I-like antigen recognition-like domain-containing protein</fullName>
    </recommendedName>
</protein>
<dbReference type="Ensembl" id="ENSLLET00000041669.1">
    <property type="protein sequence ID" value="ENSLLEP00000040049.1"/>
    <property type="gene ID" value="ENSLLEG00000025452.1"/>
</dbReference>
<accession>A0A8C5QNE9</accession>
<dbReference type="InterPro" id="IPR011162">
    <property type="entry name" value="MHC_I/II-like_Ag-recog"/>
</dbReference>
<dbReference type="Gene3D" id="3.30.500.10">
    <property type="entry name" value="MHC class I-like antigen recognition-like"/>
    <property type="match status" value="1"/>
</dbReference>
<keyword evidence="1" id="KW-0325">Glycoprotein</keyword>
<dbReference type="PRINTS" id="PR01638">
    <property type="entry name" value="MHCCLASSI"/>
</dbReference>
<evidence type="ECO:0000259" key="3">
    <source>
        <dbReference type="Pfam" id="PF00129"/>
    </source>
</evidence>
<sequence length="262" mass="28850">HRSLSDISLLVMGHSDMSVTGHSYQYYYTAVSLPGHGLPEFSMVGYVDGIPIVNYNSDTRQMVPMVPWLLQKVDPEFCKRNTGVGRGTEPVFKNNVKVAMDRFNQTRGFHIVQLMYGCEMRDDGSIRGYYQYGYDGKDLMTLDTEHRVYYPLTDQKYLEYGKEELERKGGCGGRGWRGEVGVGGGAGERCVCVWGRVGGGAGERCVGEGLGRRGVWGRGWGGEVFAGEERCVCGVCVGEGLGRRGVCVCVGEGLEQRCVCAF</sequence>
<evidence type="ECO:0000256" key="1">
    <source>
        <dbReference type="ARBA" id="ARBA00023180"/>
    </source>
</evidence>
<dbReference type="InterPro" id="IPR037055">
    <property type="entry name" value="MHC_I-like_Ag-recog_sf"/>
</dbReference>
<dbReference type="SUPFAM" id="SSF54452">
    <property type="entry name" value="MHC antigen-recognition domain"/>
    <property type="match status" value="1"/>
</dbReference>
<evidence type="ECO:0000313" key="4">
    <source>
        <dbReference type="Ensembl" id="ENSLLEP00000040049.1"/>
    </source>
</evidence>